<evidence type="ECO:0000313" key="6">
    <source>
        <dbReference type="EMBL" id="RMZ52277.1"/>
    </source>
</evidence>
<evidence type="ECO:0000256" key="4">
    <source>
        <dbReference type="ARBA" id="ARBA00024331"/>
    </source>
</evidence>
<dbReference type="InterPro" id="IPR022896">
    <property type="entry name" value="TrioseP_Isoase_bac/euk"/>
</dbReference>
<dbReference type="InterPro" id="IPR029021">
    <property type="entry name" value="Prot-tyrosine_phosphatase-like"/>
</dbReference>
<dbReference type="FunFam" id="3.20.20.70:FF:000025">
    <property type="entry name" value="Triosephosphate isomerase"/>
    <property type="match status" value="1"/>
</dbReference>
<dbReference type="GO" id="GO:0008237">
    <property type="term" value="F:metallopeptidase activity"/>
    <property type="evidence" value="ECO:0007669"/>
    <property type="project" value="InterPro"/>
</dbReference>
<dbReference type="GO" id="GO:0046166">
    <property type="term" value="P:glyceraldehyde-3-phosphate biosynthetic process"/>
    <property type="evidence" value="ECO:0007669"/>
    <property type="project" value="TreeGrafter"/>
</dbReference>
<dbReference type="InterPro" id="IPR013785">
    <property type="entry name" value="Aldolase_TIM"/>
</dbReference>
<dbReference type="Pfam" id="PF14566">
    <property type="entry name" value="PTPlike_phytase"/>
    <property type="match status" value="2"/>
</dbReference>
<dbReference type="CDD" id="cd14496">
    <property type="entry name" value="PTP_paladin"/>
    <property type="match status" value="1"/>
</dbReference>
<dbReference type="NCBIfam" id="TIGR00419">
    <property type="entry name" value="tim"/>
    <property type="match status" value="1"/>
</dbReference>
<dbReference type="Pfam" id="PF00121">
    <property type="entry name" value="TIM"/>
    <property type="match status" value="1"/>
</dbReference>
<dbReference type="InterPro" id="IPR020861">
    <property type="entry name" value="Triosephosphate_isomerase_AS"/>
</dbReference>
<name>A0A3M7KPH7_AUXPR</name>
<dbReference type="HAMAP" id="MF_00147_B">
    <property type="entry name" value="TIM_B"/>
    <property type="match status" value="1"/>
</dbReference>
<keyword evidence="3" id="KW-0413">Isomerase</keyword>
<evidence type="ECO:0000256" key="2">
    <source>
        <dbReference type="ARBA" id="ARBA00011738"/>
    </source>
</evidence>
<dbReference type="SMART" id="SM01301">
    <property type="entry name" value="PTPlike_phytase"/>
    <property type="match status" value="2"/>
</dbReference>
<proteinExistence type="inferred from homology"/>
<dbReference type="GO" id="GO:0005829">
    <property type="term" value="C:cytosol"/>
    <property type="evidence" value="ECO:0007669"/>
    <property type="project" value="TreeGrafter"/>
</dbReference>
<comment type="pathway">
    <text evidence="4">Carbohydrate biosynthesis.</text>
</comment>
<reference evidence="7" key="1">
    <citation type="journal article" date="2018" name="Algal Res.">
        <title>Characterization of plant carbon substrate utilization by Auxenochlorella protothecoides.</title>
        <authorList>
            <person name="Vogler B.W."/>
            <person name="Starkenburg S.R."/>
            <person name="Sudasinghe N."/>
            <person name="Schambach J.Y."/>
            <person name="Rollin J.A."/>
            <person name="Pattathil S."/>
            <person name="Barry A.N."/>
        </authorList>
    </citation>
    <scope>NUCLEOTIDE SEQUENCE [LARGE SCALE GENOMIC DNA]</scope>
    <source>
        <strain evidence="7">UTEX 25</strain>
    </source>
</reference>
<gene>
    <name evidence="6" type="ORF">APUTEX25_001667</name>
</gene>
<accession>A0A3M7KPH7</accession>
<dbReference type="EMBL" id="QOKY01000213">
    <property type="protein sequence ID" value="RMZ52277.1"/>
    <property type="molecule type" value="Genomic_DNA"/>
</dbReference>
<dbReference type="Gene3D" id="3.90.190.10">
    <property type="entry name" value="Protein tyrosine phosphatase superfamily"/>
    <property type="match status" value="2"/>
</dbReference>
<comment type="subunit">
    <text evidence="2">Homodimer.</text>
</comment>
<dbReference type="PROSITE" id="PS51440">
    <property type="entry name" value="TIM_2"/>
    <property type="match status" value="1"/>
</dbReference>
<comment type="similarity">
    <text evidence="1">Belongs to the triosephosphate isomerase family.</text>
</comment>
<evidence type="ECO:0000313" key="7">
    <source>
        <dbReference type="Proteomes" id="UP000279271"/>
    </source>
</evidence>
<comment type="caution">
    <text evidence="6">The sequence shown here is derived from an EMBL/GenBank/DDBJ whole genome shotgun (WGS) entry which is preliminary data.</text>
</comment>
<dbReference type="GO" id="GO:0019563">
    <property type="term" value="P:glycerol catabolic process"/>
    <property type="evidence" value="ECO:0007669"/>
    <property type="project" value="TreeGrafter"/>
</dbReference>
<dbReference type="GO" id="GO:0006096">
    <property type="term" value="P:glycolytic process"/>
    <property type="evidence" value="ECO:0007669"/>
    <property type="project" value="InterPro"/>
</dbReference>
<dbReference type="PROSITE" id="PS00171">
    <property type="entry name" value="TIM_1"/>
    <property type="match status" value="1"/>
</dbReference>
<evidence type="ECO:0000256" key="1">
    <source>
        <dbReference type="ARBA" id="ARBA00007422"/>
    </source>
</evidence>
<dbReference type="CDD" id="cd00311">
    <property type="entry name" value="TIM"/>
    <property type="match status" value="1"/>
</dbReference>
<feature type="non-terminal residue" evidence="6">
    <location>
        <position position="2294"/>
    </location>
</feature>
<dbReference type="GO" id="GO:0004807">
    <property type="term" value="F:triose-phosphate isomerase activity"/>
    <property type="evidence" value="ECO:0007669"/>
    <property type="project" value="InterPro"/>
</dbReference>
<dbReference type="Gene3D" id="3.40.390.10">
    <property type="entry name" value="Collagenase (Catalytic Domain)"/>
    <property type="match status" value="1"/>
</dbReference>
<dbReference type="InterPro" id="IPR024079">
    <property type="entry name" value="MetalloPept_cat_dom_sf"/>
</dbReference>
<dbReference type="SUPFAM" id="SSF55486">
    <property type="entry name" value="Metalloproteases ('zincins'), catalytic domain"/>
    <property type="match status" value="1"/>
</dbReference>
<dbReference type="SUPFAM" id="SSF52799">
    <property type="entry name" value="(Phosphotyrosine protein) phosphatases II"/>
    <property type="match status" value="2"/>
</dbReference>
<evidence type="ECO:0000256" key="5">
    <source>
        <dbReference type="SAM" id="MobiDB-lite"/>
    </source>
</evidence>
<feature type="region of interest" description="Disordered" evidence="5">
    <location>
        <begin position="1"/>
        <end position="28"/>
    </location>
</feature>
<dbReference type="GO" id="GO:0006094">
    <property type="term" value="P:gluconeogenesis"/>
    <property type="evidence" value="ECO:0007669"/>
    <property type="project" value="TreeGrafter"/>
</dbReference>
<organism evidence="6 7">
    <name type="scientific">Auxenochlorella protothecoides</name>
    <name type="common">Green microalga</name>
    <name type="synonym">Chlorella protothecoides</name>
    <dbReference type="NCBI Taxonomy" id="3075"/>
    <lineage>
        <taxon>Eukaryota</taxon>
        <taxon>Viridiplantae</taxon>
        <taxon>Chlorophyta</taxon>
        <taxon>core chlorophytes</taxon>
        <taxon>Trebouxiophyceae</taxon>
        <taxon>Chlorellales</taxon>
        <taxon>Chlorellaceae</taxon>
        <taxon>Auxenochlorella</taxon>
    </lineage>
</organism>
<dbReference type="InterPro" id="IPR035990">
    <property type="entry name" value="TIM_sf"/>
</dbReference>
<evidence type="ECO:0000256" key="3">
    <source>
        <dbReference type="ARBA" id="ARBA00023235"/>
    </source>
</evidence>
<dbReference type="SUPFAM" id="SSF51351">
    <property type="entry name" value="Triosephosphate isomerase (TIM)"/>
    <property type="match status" value="1"/>
</dbReference>
<dbReference type="PANTHER" id="PTHR21139:SF2">
    <property type="entry name" value="TRIOSEPHOSPHATE ISOMERASE"/>
    <property type="match status" value="1"/>
</dbReference>
<protein>
    <recommendedName>
        <fullName evidence="8">Triosephosphate isomerase, chloroplastic</fullName>
    </recommendedName>
</protein>
<dbReference type="PANTHER" id="PTHR21139">
    <property type="entry name" value="TRIOSEPHOSPHATE ISOMERASE"/>
    <property type="match status" value="1"/>
</dbReference>
<sequence length="2294" mass="238981">MEVSTEDKVMLSPAPSTPRSPHADQSDVLSAEEVVARRSGDVLLRHTILKGDHFPGCQNMKLRPLVDGAPNFRQVPGLPVYGVAIPTVQGLRRVLDLLGAAKGRRRVLWHSMREEPVLYVNGAPFVVREADKPFANLEYTGIDRERVEAMEARLKLDVLQESARYGAQILVAEEDDQFQVVQAWQPVSEADVQTPAEVYRELIEDGYDIDYLRVPVTDEKAPKGRDFDALIKRCWKPPKGAALVFNCQMGRGRTTTGMVIGTLLALRAGLAARAGEERTSGAGAKVEPGARPSIPRSFWDGPPQQALGAPFPDWFAAAPGGADEDASPAASPDVGEAELQAGNWGAVRSLLRVLEGGAASKVDGGGRAGHGAGRVSELSRNVGAGEYRGIMNLCRVLRAGADAKEAVDAAIDACGAIGDLRADIAQCRASCAAATDDPLPTRSIADEGGDVEHTHAAASAARRLGLHYLQRYFLLIAYMGYMEAVAPPRDVSFAQWMGERREQKYLLATLELEVATAAGHGTFFVGGNWKANGSTASVNTLVKELNEAGSLPKNVEVVVAPPFIFLDQVQQSLQAPFQLAAQNCWKGKNGAFTGEITAEMLVDKKVPWVILGHSERRALMGDCNEVVAEKVAYALSKGLKVIACIGETLEERETGHIWDVLENQLRHIADAVTDWGSVVVAYEPVWAIGTGKVASPEQAQEVHAFLRKWLREKVGADTAAGVRVIYGGSVTDANAETLAGQEDVDGFLVGGASLKGPSFVTICGAATSRPSRWTGQRVLLGTAMLALLTGMLLILVPLSINAARRTNVQRQTGHAPPPPPPLVDAEGVPLFGAGDGGGASEDGLDCATTLAVPYEAYVAGAEAADAALFGAPLNDLSAERANTTLAALSRWTLRLAFFMLVEPGQNATGLAAFAAGQAALLTAAFRGAGIAFSPATAVAVPVGPGGATCGVDAAGAPSPAALDALGAAAPVDVITVLACDLAGGVRGASAVLSSNASKIPALVLLHRAALVSSETALIHQIGHLLGLPHPFPEVATCKRDGDCIADTPLQHAANTGCPDPSTSDMNLCPGTDGADHFPGCQSERLAVIVPGAPNLRELPGVGVWGGAIPTREGMRGILEHVGAGPRSRGRSAGGQQCTPQCRAVWTLMREEPVVYVNGAPYVLREASRPFKNLMEYRGIGRERLEGMEERLAADVESEAAARAGRLLVTREEEGGGPGARRTLRDELVLVAEVATPRSIARGLAGAGYRVTLVRVPLTDGTAPLIADFDTFYSSVAAAAPGDQLIYTCQMGGGRTTMGMVIGALLRRAINGAQIGMGGAQSTDNLDEDVGQAEPPPGRQVWSGMLDHDGSSAEYEDALPAMEAPEAARRAGSLTRAAEVLEEVGEFEDCEAAAWVVVGTPWDQESANLWSGEYVAVRRLVRILEHGAEAKAAVDCAVDAAGALINLRTTIMRYRRPKSLERFYRPEVQARHAAFLRGSAYLERYCLLIAFAAYLAECREWGRRATFQEWWAGRPDVLAARDFIHTNPASALAPVPGVLPATPAPPSTLGAGQLVCPGREGVLSLEEQRAVLSKRRGHVVGRRTILKRTFTPLQTLRMRSMATAYRPLLAAAAATARLRRPLPLANAFQSGPPPRAALLAQLAAARARLQGNASSLPCSPTALEVESAGGDMAAACLGGAGEGARLLTALSDVWRQAGGALVGGAGVGSAVLPPASLALDGCACLGPSPGSNGSAPSWTADLGTAAYVDGIRLLFPAPGPADAAVEALTWRVLVSGSATPGTGAPCALWTRGGPAARSNAALVELECPRPLPGRWVHLGVEGSDDASLAAAVAGRRAGAAVPPAAALPCVCGVQPLSFLARDLAVPAWPDGEAVTFVPGMVLDVGSRRPAGGRGMKIGGISLGPGRGNCSVAGDDEVGGASWRLELGLAPPHVRGVRLFLLAPPRVGVRYVAELYREGEAGSAPAALCASALPAAAGPVLELDCRAFFPAAVIVVRATGPGPTPALCGVELVGGREAGVLRRLADRTALLVVRNDLSSQAAYAPLVVDGRLDTCLPRSVNSDAEEMTWELDLGGRPLPLLALGVSAKAATAGATGAVAVEVLDAGGASLWRTSVLANSTVPGMPAMLDMPRGLAATGAVRLLMDSATLLCELTLVTLAGGEAGLPIEAQIDSEDVGVLAIDGGGGGRNLTAALAGRDYRDCPDTAAAGEDLELEISLDGALYGTSLVQIVTASPLTNVTLTDHREGAPGCVPSIASNDTVPAGGVTTWNCTPALETRELVIRAQLEDGEDTPRIC</sequence>
<evidence type="ECO:0008006" key="8">
    <source>
        <dbReference type="Google" id="ProtNLM"/>
    </source>
</evidence>
<dbReference type="Proteomes" id="UP000279271">
    <property type="component" value="Unassembled WGS sequence"/>
</dbReference>
<dbReference type="Gene3D" id="3.20.20.70">
    <property type="entry name" value="Aldolase class I"/>
    <property type="match status" value="1"/>
</dbReference>
<dbReference type="InterPro" id="IPR000652">
    <property type="entry name" value="Triosephosphate_isomerase"/>
</dbReference>